<dbReference type="InterPro" id="IPR013102">
    <property type="entry name" value="PYNP_C"/>
</dbReference>
<name>A0A1F7IHD0_9BACT</name>
<dbReference type="PANTHER" id="PTHR10515:SF0">
    <property type="entry name" value="THYMIDINE PHOSPHORYLASE"/>
    <property type="match status" value="1"/>
</dbReference>
<gene>
    <name evidence="4" type="ORF">A3A74_00910</name>
</gene>
<dbReference type="InterPro" id="IPR000053">
    <property type="entry name" value="Thymidine/pyrmidine_PPase"/>
</dbReference>
<dbReference type="GO" id="GO:0004645">
    <property type="term" value="F:1,4-alpha-oligoglucan phosphorylase activity"/>
    <property type="evidence" value="ECO:0007669"/>
    <property type="project" value="InterPro"/>
</dbReference>
<dbReference type="GO" id="GO:0006206">
    <property type="term" value="P:pyrimidine nucleobase metabolic process"/>
    <property type="evidence" value="ECO:0007669"/>
    <property type="project" value="InterPro"/>
</dbReference>
<dbReference type="Gene3D" id="3.90.1170.30">
    <property type="entry name" value="Pyrimidine nucleoside phosphorylase-like, C-terminal domain"/>
    <property type="match status" value="1"/>
</dbReference>
<dbReference type="STRING" id="1802055.A3A74_00910"/>
<protein>
    <recommendedName>
        <fullName evidence="3">Pyrimidine nucleoside phosphorylase C-terminal domain-containing protein</fullName>
    </recommendedName>
</protein>
<dbReference type="AlphaFoldDB" id="A0A1F7IHD0"/>
<dbReference type="Pfam" id="PF07831">
    <property type="entry name" value="PYNP_C"/>
    <property type="match status" value="1"/>
</dbReference>
<dbReference type="Proteomes" id="UP000179270">
    <property type="component" value="Unassembled WGS sequence"/>
</dbReference>
<dbReference type="Pfam" id="PF00591">
    <property type="entry name" value="Glycos_transf_3"/>
    <property type="match status" value="1"/>
</dbReference>
<dbReference type="PROSITE" id="PS00647">
    <property type="entry name" value="THYMID_PHOSPHORYLASE"/>
    <property type="match status" value="1"/>
</dbReference>
<dbReference type="Pfam" id="PF02885">
    <property type="entry name" value="Glycos_trans_3N"/>
    <property type="match status" value="1"/>
</dbReference>
<evidence type="ECO:0000313" key="5">
    <source>
        <dbReference type="Proteomes" id="UP000179270"/>
    </source>
</evidence>
<dbReference type="SUPFAM" id="SSF54680">
    <property type="entry name" value="Pyrimidine nucleoside phosphorylase C-terminal domain"/>
    <property type="match status" value="1"/>
</dbReference>
<sequence length="417" mass="46441">MSSENQLIAVKAIQKKLLGKKLTHREIFILMDEITHHRLSEVLTAYFVASSFKEGYTSEELYLFTKAMVETGNKFHFDGIVADKHSTGGVAGTRTTMIVVPIIAAAGIKIPKISSRAITTPAGTADTMEVLAKVNLTPKEVIKIVDKVGGCIAWNEYLNIAPADDIIIKVEEPLSFESFDKIIISVMAKKVAIGATHLILDLPVGKTMKIRHFYDAENVKKKFTELARKFKMKVVFDVNETLEPAGRGVGPALEAMDVLYVLEQKTERPLKLEAKALRLAGKLLDLCFSDMGIKKSGEDEARRILADGSALKKFREIIKAQHGDDQVSSETFKLKSHILEIRSPESGKIKEINNLNLNALAKILGAPNDKFAGIYLLKKLDEFVGKKEPIMKFYSTDKYLLKEAKVSLRNFPIYEIE</sequence>
<evidence type="ECO:0000256" key="1">
    <source>
        <dbReference type="ARBA" id="ARBA00022676"/>
    </source>
</evidence>
<dbReference type="SUPFAM" id="SSF47648">
    <property type="entry name" value="Nucleoside phosphorylase/phosphoribosyltransferase N-terminal domain"/>
    <property type="match status" value="1"/>
</dbReference>
<feature type="domain" description="Pyrimidine nucleoside phosphorylase C-terminal" evidence="3">
    <location>
        <begin position="348"/>
        <end position="414"/>
    </location>
</feature>
<dbReference type="EMBL" id="MGAF01000004">
    <property type="protein sequence ID" value="OGK42758.1"/>
    <property type="molecule type" value="Genomic_DNA"/>
</dbReference>
<keyword evidence="1" id="KW-0328">Glycosyltransferase</keyword>
<dbReference type="InterPro" id="IPR017872">
    <property type="entry name" value="Pyrmidine_PPase_CS"/>
</dbReference>
<evidence type="ECO:0000259" key="3">
    <source>
        <dbReference type="SMART" id="SM00941"/>
    </source>
</evidence>
<dbReference type="InterPro" id="IPR017459">
    <property type="entry name" value="Glycosyl_Trfase_fam3_N_dom"/>
</dbReference>
<dbReference type="SUPFAM" id="SSF52418">
    <property type="entry name" value="Nucleoside phosphorylase/phosphoribosyltransferase catalytic domain"/>
    <property type="match status" value="1"/>
</dbReference>
<dbReference type="NCBIfam" id="NF003338">
    <property type="entry name" value="PRK04350.1"/>
    <property type="match status" value="1"/>
</dbReference>
<dbReference type="PANTHER" id="PTHR10515">
    <property type="entry name" value="THYMIDINE PHOSPHORYLASE"/>
    <property type="match status" value="1"/>
</dbReference>
<proteinExistence type="predicted"/>
<accession>A0A1F7IHD0</accession>
<dbReference type="InterPro" id="IPR000312">
    <property type="entry name" value="Glycosyl_Trfase_fam3"/>
</dbReference>
<evidence type="ECO:0000256" key="2">
    <source>
        <dbReference type="ARBA" id="ARBA00022679"/>
    </source>
</evidence>
<dbReference type="InterPro" id="IPR036320">
    <property type="entry name" value="Glycosyl_Trfase_fam3_N_dom_sf"/>
</dbReference>
<dbReference type="GO" id="GO:0005829">
    <property type="term" value="C:cytosol"/>
    <property type="evidence" value="ECO:0007669"/>
    <property type="project" value="TreeGrafter"/>
</dbReference>
<dbReference type="GO" id="GO:0016763">
    <property type="term" value="F:pentosyltransferase activity"/>
    <property type="evidence" value="ECO:0007669"/>
    <property type="project" value="InterPro"/>
</dbReference>
<dbReference type="SMART" id="SM00941">
    <property type="entry name" value="PYNP_C"/>
    <property type="match status" value="1"/>
</dbReference>
<dbReference type="GO" id="GO:0006213">
    <property type="term" value="P:pyrimidine nucleoside metabolic process"/>
    <property type="evidence" value="ECO:0007669"/>
    <property type="project" value="InterPro"/>
</dbReference>
<reference evidence="4 5" key="1">
    <citation type="journal article" date="2016" name="Nat. Commun.">
        <title>Thousands of microbial genomes shed light on interconnected biogeochemical processes in an aquifer system.</title>
        <authorList>
            <person name="Anantharaman K."/>
            <person name="Brown C.T."/>
            <person name="Hug L.A."/>
            <person name="Sharon I."/>
            <person name="Castelle C.J."/>
            <person name="Probst A.J."/>
            <person name="Thomas B.C."/>
            <person name="Singh A."/>
            <person name="Wilkins M.J."/>
            <person name="Karaoz U."/>
            <person name="Brodie E.L."/>
            <person name="Williams K.H."/>
            <person name="Hubbard S.S."/>
            <person name="Banfield J.F."/>
        </authorList>
    </citation>
    <scope>NUCLEOTIDE SEQUENCE [LARGE SCALE GENOMIC DNA]</scope>
</reference>
<organism evidence="4 5">
    <name type="scientific">Candidatus Roizmanbacteria bacterium RIFCSPLOWO2_01_FULL_35_13</name>
    <dbReference type="NCBI Taxonomy" id="1802055"/>
    <lineage>
        <taxon>Bacteria</taxon>
        <taxon>Candidatus Roizmaniibacteriota</taxon>
    </lineage>
</organism>
<dbReference type="Gene3D" id="3.40.1030.10">
    <property type="entry name" value="Nucleoside phosphorylase/phosphoribosyltransferase catalytic domain"/>
    <property type="match status" value="1"/>
</dbReference>
<dbReference type="InterPro" id="IPR036566">
    <property type="entry name" value="PYNP-like_C_sf"/>
</dbReference>
<keyword evidence="2" id="KW-0808">Transferase</keyword>
<comment type="caution">
    <text evidence="4">The sequence shown here is derived from an EMBL/GenBank/DDBJ whole genome shotgun (WGS) entry which is preliminary data.</text>
</comment>
<dbReference type="InterPro" id="IPR035902">
    <property type="entry name" value="Nuc_phospho_transferase"/>
</dbReference>
<evidence type="ECO:0000313" key="4">
    <source>
        <dbReference type="EMBL" id="OGK42758.1"/>
    </source>
</evidence>
<dbReference type="Gene3D" id="1.20.970.50">
    <property type="match status" value="1"/>
</dbReference>